<dbReference type="EMBL" id="HBEZ01059076">
    <property type="protein sequence ID" value="CAD8661720.1"/>
    <property type="molecule type" value="Transcribed_RNA"/>
</dbReference>
<keyword evidence="1" id="KW-1133">Transmembrane helix</keyword>
<proteinExistence type="predicted"/>
<keyword evidence="1" id="KW-0472">Membrane</keyword>
<dbReference type="AlphaFoldDB" id="A0A6T8EC05"/>
<evidence type="ECO:0000256" key="1">
    <source>
        <dbReference type="SAM" id="Phobius"/>
    </source>
</evidence>
<sequence>MYSGFSFVGALQLLLLRSDGEEDEALGGGSSCSWLSWMALQRALACCFCGGTCFGLLLGVMAIRLGTSVDTIVFLVLKFCCAHSSHRQTAVPKIKNGGTYFGLLGTRILSNHRVKNSDVHSPSTD</sequence>
<feature type="transmembrane region" description="Helical" evidence="1">
    <location>
        <begin position="39"/>
        <end position="63"/>
    </location>
</feature>
<protein>
    <submittedName>
        <fullName evidence="3">Uncharacterized protein</fullName>
    </submittedName>
</protein>
<keyword evidence="1" id="KW-0812">Transmembrane</keyword>
<dbReference type="EMBL" id="HBEZ01059075">
    <property type="protein sequence ID" value="CAD8661717.1"/>
    <property type="molecule type" value="Transcribed_RNA"/>
</dbReference>
<gene>
    <name evidence="2" type="ORF">CCUR1050_LOCUS32405</name>
    <name evidence="3" type="ORF">CCUR1050_LOCUS32406</name>
</gene>
<name>A0A6T8EC05_9CRYP</name>
<accession>A0A6T8EC05</accession>
<evidence type="ECO:0000313" key="3">
    <source>
        <dbReference type="EMBL" id="CAD8661720.1"/>
    </source>
</evidence>
<reference evidence="3" key="1">
    <citation type="submission" date="2021-01" db="EMBL/GenBank/DDBJ databases">
        <authorList>
            <person name="Corre E."/>
            <person name="Pelletier E."/>
            <person name="Niang G."/>
            <person name="Scheremetjew M."/>
            <person name="Finn R."/>
            <person name="Kale V."/>
            <person name="Holt S."/>
            <person name="Cochrane G."/>
            <person name="Meng A."/>
            <person name="Brown T."/>
            <person name="Cohen L."/>
        </authorList>
    </citation>
    <scope>NUCLEOTIDE SEQUENCE</scope>
    <source>
        <strain evidence="3">CCAP979/52</strain>
    </source>
</reference>
<organism evidence="3">
    <name type="scientific">Cryptomonas curvata</name>
    <dbReference type="NCBI Taxonomy" id="233186"/>
    <lineage>
        <taxon>Eukaryota</taxon>
        <taxon>Cryptophyceae</taxon>
        <taxon>Cryptomonadales</taxon>
        <taxon>Cryptomonadaceae</taxon>
        <taxon>Cryptomonas</taxon>
    </lineage>
</organism>
<evidence type="ECO:0000313" key="2">
    <source>
        <dbReference type="EMBL" id="CAD8661717.1"/>
    </source>
</evidence>